<sequence length="258" mass="27428">MAPITIDFGARRSATLYGRGEIPDTRPSLDKQRRDTAEFIRNWPASQSHSHDAQKYIRQLNLLSYAPIGVQRTNSVAILKAAVESGQVMVLIERKAPRSGGTAGGAPSSARPFPLAMRGTSNLSAPRAFIDKPIPSWATPSDVSVHALMDYLESVIGGGSAGGAAKFAGGASTLLGHAKPFDYIEGPVSDSIDSLAASTNNPNFAAKMLGYERKTFGQMLHVLKPANGLGPADNVIFHDSGDVEFKGIIIDNIHDYAP</sequence>
<evidence type="ECO:0000313" key="2">
    <source>
        <dbReference type="Proteomes" id="UP000494119"/>
    </source>
</evidence>
<dbReference type="EMBL" id="CADIKL010000001">
    <property type="protein sequence ID" value="CAB3776867.1"/>
    <property type="molecule type" value="Genomic_DNA"/>
</dbReference>
<keyword evidence="2" id="KW-1185">Reference proteome</keyword>
<accession>A0A6J5FFI7</accession>
<proteinExistence type="predicted"/>
<dbReference type="AlphaFoldDB" id="A0A6J5FFI7"/>
<dbReference type="RefSeq" id="WP_129561462.1">
    <property type="nucleotide sequence ID" value="NZ_CADIKL010000001.1"/>
</dbReference>
<evidence type="ECO:0000313" key="1">
    <source>
        <dbReference type="EMBL" id="CAB3776867.1"/>
    </source>
</evidence>
<organism evidence="1 2">
    <name type="scientific">Paraburkholderia caffeinitolerans</name>
    <dbReference type="NCBI Taxonomy" id="1723730"/>
    <lineage>
        <taxon>Bacteria</taxon>
        <taxon>Pseudomonadati</taxon>
        <taxon>Pseudomonadota</taxon>
        <taxon>Betaproteobacteria</taxon>
        <taxon>Burkholderiales</taxon>
        <taxon>Burkholderiaceae</taxon>
        <taxon>Paraburkholderia</taxon>
    </lineage>
</organism>
<protein>
    <submittedName>
        <fullName evidence="1">Uncharacterized protein</fullName>
    </submittedName>
</protein>
<dbReference type="Proteomes" id="UP000494119">
    <property type="component" value="Unassembled WGS sequence"/>
</dbReference>
<gene>
    <name evidence="1" type="ORF">LMG28688_00319</name>
</gene>
<name>A0A6J5FFI7_9BURK</name>
<reference evidence="1 2" key="1">
    <citation type="submission" date="2020-04" db="EMBL/GenBank/DDBJ databases">
        <authorList>
            <person name="De Canck E."/>
        </authorList>
    </citation>
    <scope>NUCLEOTIDE SEQUENCE [LARGE SCALE GENOMIC DNA]</scope>
    <source>
        <strain evidence="1 2">LMG 28688</strain>
    </source>
</reference>